<reference evidence="2" key="1">
    <citation type="journal article" date="2023" name="Science">
        <title>Genome structures resolve the early diversification of teleost fishes.</title>
        <authorList>
            <person name="Parey E."/>
            <person name="Louis A."/>
            <person name="Montfort J."/>
            <person name="Bouchez O."/>
            <person name="Roques C."/>
            <person name="Iampietro C."/>
            <person name="Lluch J."/>
            <person name="Castinel A."/>
            <person name="Donnadieu C."/>
            <person name="Desvignes T."/>
            <person name="Floi Bucao C."/>
            <person name="Jouanno E."/>
            <person name="Wen M."/>
            <person name="Mejri S."/>
            <person name="Dirks R."/>
            <person name="Jansen H."/>
            <person name="Henkel C."/>
            <person name="Chen W.J."/>
            <person name="Zahm M."/>
            <person name="Cabau C."/>
            <person name="Klopp C."/>
            <person name="Thompson A.W."/>
            <person name="Robinson-Rechavi M."/>
            <person name="Braasch I."/>
            <person name="Lecointre G."/>
            <person name="Bobe J."/>
            <person name="Postlethwait J.H."/>
            <person name="Berthelot C."/>
            <person name="Roest Crollius H."/>
            <person name="Guiguen Y."/>
        </authorList>
    </citation>
    <scope>NUCLEOTIDE SEQUENCE</scope>
    <source>
        <strain evidence="2">NC1722</strain>
    </source>
</reference>
<evidence type="ECO:0000313" key="2">
    <source>
        <dbReference type="EMBL" id="KAJ8400556.1"/>
    </source>
</evidence>
<dbReference type="Proteomes" id="UP001221898">
    <property type="component" value="Unassembled WGS sequence"/>
</dbReference>
<sequence>MFPLDLEVVPESISLTGQFGTAQLEDPNLKKALQQVTVVDGTPFEGINEVRCCPCECRCPLQERCPVVSGRPSLPRGAEGGMCGSCLEALLSGGSGRAVHSGPLAPPPHHNGKSEADRAHLTRIL</sequence>
<comment type="caution">
    <text evidence="2">The sequence shown here is derived from an EMBL/GenBank/DDBJ whole genome shotgun (WGS) entry which is preliminary data.</text>
</comment>
<gene>
    <name evidence="2" type="ORF">AAFF_G00393250</name>
</gene>
<dbReference type="AlphaFoldDB" id="A0AAD7WKN8"/>
<keyword evidence="3" id="KW-1185">Reference proteome</keyword>
<organism evidence="2 3">
    <name type="scientific">Aldrovandia affinis</name>
    <dbReference type="NCBI Taxonomy" id="143900"/>
    <lineage>
        <taxon>Eukaryota</taxon>
        <taxon>Metazoa</taxon>
        <taxon>Chordata</taxon>
        <taxon>Craniata</taxon>
        <taxon>Vertebrata</taxon>
        <taxon>Euteleostomi</taxon>
        <taxon>Actinopterygii</taxon>
        <taxon>Neopterygii</taxon>
        <taxon>Teleostei</taxon>
        <taxon>Notacanthiformes</taxon>
        <taxon>Halosauridae</taxon>
        <taxon>Aldrovandia</taxon>
    </lineage>
</organism>
<protein>
    <submittedName>
        <fullName evidence="2">Uncharacterized protein</fullName>
    </submittedName>
</protein>
<feature type="region of interest" description="Disordered" evidence="1">
    <location>
        <begin position="98"/>
        <end position="125"/>
    </location>
</feature>
<evidence type="ECO:0000256" key="1">
    <source>
        <dbReference type="SAM" id="MobiDB-lite"/>
    </source>
</evidence>
<evidence type="ECO:0000313" key="3">
    <source>
        <dbReference type="Proteomes" id="UP001221898"/>
    </source>
</evidence>
<accession>A0AAD7WKN8</accession>
<proteinExistence type="predicted"/>
<name>A0AAD7WKN8_9TELE</name>
<dbReference type="EMBL" id="JAINUG010000075">
    <property type="protein sequence ID" value="KAJ8400556.1"/>
    <property type="molecule type" value="Genomic_DNA"/>
</dbReference>
<feature type="compositionally biased region" description="Basic and acidic residues" evidence="1">
    <location>
        <begin position="112"/>
        <end position="125"/>
    </location>
</feature>